<protein>
    <submittedName>
        <fullName evidence="1">Uncharacterized protein</fullName>
    </submittedName>
</protein>
<evidence type="ECO:0000313" key="2">
    <source>
        <dbReference type="Proteomes" id="UP000836841"/>
    </source>
</evidence>
<dbReference type="EMBL" id="OU466863">
    <property type="protein sequence ID" value="CAH2077721.1"/>
    <property type="molecule type" value="Genomic_DNA"/>
</dbReference>
<evidence type="ECO:0000313" key="1">
    <source>
        <dbReference type="EMBL" id="CAH2077721.1"/>
    </source>
</evidence>
<dbReference type="AlphaFoldDB" id="A0AAU9SYL2"/>
<name>A0AAU9SYL2_THLAR</name>
<sequence length="89" mass="10389">MRSLLLSLHRITPLSRHQRYAFTPFHEKVAGPLVEYERRIVAEELLDGDLCQLGILRELQRLYNELVQYADACRLDRYSASAKPTRFLG</sequence>
<organism evidence="1 2">
    <name type="scientific">Thlaspi arvense</name>
    <name type="common">Field penny-cress</name>
    <dbReference type="NCBI Taxonomy" id="13288"/>
    <lineage>
        <taxon>Eukaryota</taxon>
        <taxon>Viridiplantae</taxon>
        <taxon>Streptophyta</taxon>
        <taxon>Embryophyta</taxon>
        <taxon>Tracheophyta</taxon>
        <taxon>Spermatophyta</taxon>
        <taxon>Magnoliopsida</taxon>
        <taxon>eudicotyledons</taxon>
        <taxon>Gunneridae</taxon>
        <taxon>Pentapetalae</taxon>
        <taxon>rosids</taxon>
        <taxon>malvids</taxon>
        <taxon>Brassicales</taxon>
        <taxon>Brassicaceae</taxon>
        <taxon>Thlaspideae</taxon>
        <taxon>Thlaspi</taxon>
    </lineage>
</organism>
<dbReference type="Proteomes" id="UP000836841">
    <property type="component" value="Chromosome 7"/>
</dbReference>
<keyword evidence="2" id="KW-1185">Reference proteome</keyword>
<proteinExistence type="predicted"/>
<reference evidence="1 2" key="1">
    <citation type="submission" date="2022-03" db="EMBL/GenBank/DDBJ databases">
        <authorList>
            <person name="Nunn A."/>
            <person name="Chopra R."/>
            <person name="Nunn A."/>
            <person name="Contreras Garrido A."/>
        </authorList>
    </citation>
    <scope>NUCLEOTIDE SEQUENCE [LARGE SCALE GENOMIC DNA]</scope>
</reference>
<gene>
    <name evidence="1" type="ORF">TAV2_LOCUS24933</name>
</gene>
<accession>A0AAU9SYL2</accession>